<proteinExistence type="predicted"/>
<dbReference type="Pfam" id="PF12770">
    <property type="entry name" value="CHAT"/>
    <property type="match status" value="1"/>
</dbReference>
<dbReference type="AlphaFoldDB" id="A0A1L9WJI6"/>
<dbReference type="Gene3D" id="1.25.40.10">
    <property type="entry name" value="Tetratricopeptide repeat domain"/>
    <property type="match status" value="1"/>
</dbReference>
<organism evidence="3 4">
    <name type="scientific">Aspergillus aculeatus (strain ATCC 16872 / CBS 172.66 / WB 5094)</name>
    <dbReference type="NCBI Taxonomy" id="690307"/>
    <lineage>
        <taxon>Eukaryota</taxon>
        <taxon>Fungi</taxon>
        <taxon>Dikarya</taxon>
        <taxon>Ascomycota</taxon>
        <taxon>Pezizomycotina</taxon>
        <taxon>Eurotiomycetes</taxon>
        <taxon>Eurotiomycetidae</taxon>
        <taxon>Eurotiales</taxon>
        <taxon>Aspergillaceae</taxon>
        <taxon>Aspergillus</taxon>
        <taxon>Aspergillus subgen. Circumdati</taxon>
    </lineage>
</organism>
<gene>
    <name evidence="3" type="ORF">ASPACDRAFT_1883063</name>
</gene>
<dbReference type="InterPro" id="IPR024983">
    <property type="entry name" value="CHAT_dom"/>
</dbReference>
<name>A0A1L9WJI6_ASPA1</name>
<evidence type="ECO:0000313" key="4">
    <source>
        <dbReference type="Proteomes" id="UP000184546"/>
    </source>
</evidence>
<dbReference type="GeneID" id="30972124"/>
<reference evidence="4" key="1">
    <citation type="journal article" date="2017" name="Genome Biol.">
        <title>Comparative genomics reveals high biological diversity and specific adaptations in the industrially and medically important fungal genus Aspergillus.</title>
        <authorList>
            <person name="de Vries R.P."/>
            <person name="Riley R."/>
            <person name="Wiebenga A."/>
            <person name="Aguilar-Osorio G."/>
            <person name="Amillis S."/>
            <person name="Uchima C.A."/>
            <person name="Anderluh G."/>
            <person name="Asadollahi M."/>
            <person name="Askin M."/>
            <person name="Barry K."/>
            <person name="Battaglia E."/>
            <person name="Bayram O."/>
            <person name="Benocci T."/>
            <person name="Braus-Stromeyer S.A."/>
            <person name="Caldana C."/>
            <person name="Canovas D."/>
            <person name="Cerqueira G.C."/>
            <person name="Chen F."/>
            <person name="Chen W."/>
            <person name="Choi C."/>
            <person name="Clum A."/>
            <person name="Dos Santos R.A."/>
            <person name="Damasio A.R."/>
            <person name="Diallinas G."/>
            <person name="Emri T."/>
            <person name="Fekete E."/>
            <person name="Flipphi M."/>
            <person name="Freyberg S."/>
            <person name="Gallo A."/>
            <person name="Gournas C."/>
            <person name="Habgood R."/>
            <person name="Hainaut M."/>
            <person name="Harispe M.L."/>
            <person name="Henrissat B."/>
            <person name="Hilden K.S."/>
            <person name="Hope R."/>
            <person name="Hossain A."/>
            <person name="Karabika E."/>
            <person name="Karaffa L."/>
            <person name="Karanyi Z."/>
            <person name="Krasevec N."/>
            <person name="Kuo A."/>
            <person name="Kusch H."/>
            <person name="LaButti K."/>
            <person name="Lagendijk E.L."/>
            <person name="Lapidus A."/>
            <person name="Levasseur A."/>
            <person name="Lindquist E."/>
            <person name="Lipzen A."/>
            <person name="Logrieco A.F."/>
            <person name="MacCabe A."/>
            <person name="Maekelae M.R."/>
            <person name="Malavazi I."/>
            <person name="Melin P."/>
            <person name="Meyer V."/>
            <person name="Mielnichuk N."/>
            <person name="Miskei M."/>
            <person name="Molnar A.P."/>
            <person name="Mule G."/>
            <person name="Ngan C.Y."/>
            <person name="Orejas M."/>
            <person name="Orosz E."/>
            <person name="Ouedraogo J.P."/>
            <person name="Overkamp K.M."/>
            <person name="Park H.-S."/>
            <person name="Perrone G."/>
            <person name="Piumi F."/>
            <person name="Punt P.J."/>
            <person name="Ram A.F."/>
            <person name="Ramon A."/>
            <person name="Rauscher S."/>
            <person name="Record E."/>
            <person name="Riano-Pachon D.M."/>
            <person name="Robert V."/>
            <person name="Roehrig J."/>
            <person name="Ruller R."/>
            <person name="Salamov A."/>
            <person name="Salih N.S."/>
            <person name="Samson R.A."/>
            <person name="Sandor E."/>
            <person name="Sanguinetti M."/>
            <person name="Schuetze T."/>
            <person name="Sepcic K."/>
            <person name="Shelest E."/>
            <person name="Sherlock G."/>
            <person name="Sophianopoulou V."/>
            <person name="Squina F.M."/>
            <person name="Sun H."/>
            <person name="Susca A."/>
            <person name="Todd R.B."/>
            <person name="Tsang A."/>
            <person name="Unkles S.E."/>
            <person name="van de Wiele N."/>
            <person name="van Rossen-Uffink D."/>
            <person name="Oliveira J.V."/>
            <person name="Vesth T.C."/>
            <person name="Visser J."/>
            <person name="Yu J.-H."/>
            <person name="Zhou M."/>
            <person name="Andersen M.R."/>
            <person name="Archer D.B."/>
            <person name="Baker S.E."/>
            <person name="Benoit I."/>
            <person name="Brakhage A.A."/>
            <person name="Braus G.H."/>
            <person name="Fischer R."/>
            <person name="Frisvad J.C."/>
            <person name="Goldman G.H."/>
            <person name="Houbraken J."/>
            <person name="Oakley B."/>
            <person name="Pocsi I."/>
            <person name="Scazzocchio C."/>
            <person name="Seiboth B."/>
            <person name="vanKuyk P.A."/>
            <person name="Wortman J."/>
            <person name="Dyer P.S."/>
            <person name="Grigoriev I.V."/>
        </authorList>
    </citation>
    <scope>NUCLEOTIDE SEQUENCE [LARGE SCALE GENOMIC DNA]</scope>
    <source>
        <strain evidence="4">ATCC 16872 / CBS 172.66 / WB 5094</strain>
    </source>
</reference>
<dbReference type="VEuPathDB" id="FungiDB:ASPACDRAFT_1883063"/>
<dbReference type="Proteomes" id="UP000184546">
    <property type="component" value="Unassembled WGS sequence"/>
</dbReference>
<dbReference type="OMA" id="ANDVSEW"/>
<dbReference type="STRING" id="690307.A0A1L9WJI6"/>
<feature type="region of interest" description="Disordered" evidence="1">
    <location>
        <begin position="180"/>
        <end position="201"/>
    </location>
</feature>
<keyword evidence="4" id="KW-1185">Reference proteome</keyword>
<accession>A0A1L9WJI6</accession>
<protein>
    <recommendedName>
        <fullName evidence="2">CHAT domain-containing protein</fullName>
    </recommendedName>
</protein>
<evidence type="ECO:0000313" key="3">
    <source>
        <dbReference type="EMBL" id="OJJ96326.1"/>
    </source>
</evidence>
<sequence length="1179" mass="132152">MSLSSHFAGLQITGTRKQLCTVLYLVSSPLPSNVSTVVFNITTRNQGWCSNPQGGIWSWFEVSILGSWQENAMPDLGHLMNPAYIQACPDNFGELLQQQGLYFKEIPSEIAASSSRISMALPKTSMSRSWNEQVFIYRKDGGEAVDSFVSLLEEGDRVFPGWVNYVNQASVMVSTNISTQYEPDSSAEKDDATTEQQENEQISRLEAGLAHISPDDPRKPNVLSSIGFGYMFRYKRSSRKEDIEKSLSLHRLAMELDTGNQVYRARLVLALLDRWKDFHDRADLELAISDLEKVLPLPLDFSQRQGYLQSFAVAYLSHYQETGSEDDLQKLCTLYKELESTFPDGSVQRAIYGGQRMEYDETSSSEDRDMVLKQMEEALSPTPAQPRRYQTLLKFLSHQYYARWERTGDTKDLELALARAKDHVSTLPANDVSEWSAEAYVHLGHMHRKMGLRSTNTAELMAACDQMKKALRAAPPNTLVRDRVVIMKAEFLAMLPTESHRREALLRTAVEKCDSLRRTWFERVSNPAKRSLLGFITWHYWNLYQFTNHPADLEHALKSQEENSHFGNLRGGGNGDELRWSGEMWLAKGFETRVSDGTAIAKGMRYLLQSSASDRTLPGARVLSAASIVRKANHWGNWEMALETAERIFPLLPLVTGRDLSNEDKIYTLQGISTLASDVSAAILMLKPPMEALLKLEIGRGIVMGDLFNSQSDLTDLQQAHPDLAQQYDMLRHQAFDSLKRDKWETRQTRLLNERRRVFQELQQCERRIRAKAGFEGFLQPLNIRQLVDCAREGPIIVVNITCTNADAIFILSPSIVGHHRLDTMITRAVDKFRERLMRREMAGLHGDSWSCGKAPSSRDLESDLPPEAYDNDLLSWLWYTCVKPILSSLASGGHISTGQEKSRVWWIGTGAAGGLPFHAAGDYSQGPGLDGESCLDQVISSYTPTIKALHAVRAKAAAQQASRRVTMERPSLLIATMPETPGHGALHGVRHEAQGIIDAVGGAMDIKQLIGPSTDEVLSQLQESELVHFACHGYSDPGDPANSHLLLQRGSESGLVVDKLTVSKLLDTHAMSRAWIAYLSACSTAEIRDRRLLDEGLHITSGFLIAGFSHVIGSLWPAEDEVCVHMATYFYEALIARRVTATDPNRAVAEAVRDATLRIRRQYWQNPLAWALYTHVGA</sequence>
<evidence type="ECO:0000256" key="1">
    <source>
        <dbReference type="SAM" id="MobiDB-lite"/>
    </source>
</evidence>
<dbReference type="RefSeq" id="XP_020052666.1">
    <property type="nucleotide sequence ID" value="XM_020198310.1"/>
</dbReference>
<dbReference type="EMBL" id="KV878986">
    <property type="protein sequence ID" value="OJJ96326.1"/>
    <property type="molecule type" value="Genomic_DNA"/>
</dbReference>
<feature type="domain" description="CHAT" evidence="2">
    <location>
        <begin position="874"/>
        <end position="1179"/>
    </location>
</feature>
<evidence type="ECO:0000259" key="2">
    <source>
        <dbReference type="Pfam" id="PF12770"/>
    </source>
</evidence>
<dbReference type="OrthoDB" id="9991317at2759"/>
<dbReference type="InterPro" id="IPR011990">
    <property type="entry name" value="TPR-like_helical_dom_sf"/>
</dbReference>